<keyword evidence="1" id="KW-0949">S-adenosyl-L-methionine</keyword>
<dbReference type="PANTHER" id="PTHR35092:SF1">
    <property type="entry name" value="CHLORINASE MJ1651"/>
    <property type="match status" value="1"/>
</dbReference>
<dbReference type="SUPFAM" id="SSF101852">
    <property type="entry name" value="Bacterial fluorinating enzyme, C-terminal domain"/>
    <property type="match status" value="1"/>
</dbReference>
<dbReference type="InterPro" id="IPR046470">
    <property type="entry name" value="SAM_HAT_C"/>
</dbReference>
<feature type="domain" description="S-adenosyl-l-methionine hydroxide adenosyltransferase C-terminal" evidence="4">
    <location>
        <begin position="162"/>
        <end position="236"/>
    </location>
</feature>
<dbReference type="InterPro" id="IPR023227">
    <property type="entry name" value="SAM_OH_AdoTrfase_C_sf"/>
</dbReference>
<dbReference type="Gene3D" id="2.40.30.90">
    <property type="entry name" value="Bacterial fluorinating enzyme like"/>
    <property type="match status" value="1"/>
</dbReference>
<evidence type="ECO:0000259" key="4">
    <source>
        <dbReference type="Pfam" id="PF20257"/>
    </source>
</evidence>
<comment type="caution">
    <text evidence="5">The sequence shown here is derived from an EMBL/GenBank/DDBJ whole genome shotgun (WGS) entry which is preliminary data.</text>
</comment>
<name>A0A1J5RFJ7_9ZZZZ</name>
<dbReference type="EC" id="2.5.1.94" evidence="5"/>
<dbReference type="SUPFAM" id="SSF102522">
    <property type="entry name" value="Bacterial fluorinating enzyme, N-terminal domain"/>
    <property type="match status" value="1"/>
</dbReference>
<sequence length="243" mass="26344">MIYLITDFGSQDIYTGQLRAVLLRHFPSAAIIDLLHAVPDQDVLAGAHLLAALSCSIPEQDAVLLAVVDPGVGGPRRAIVLQADGRWYVGPDNGLLSVVRARARHWRIWEIVWRPPVLSATFHGRDLFAPIAAMLAKGEWWDGALLEVDNLDVELAAGDLLQVVYVDHYGNAMTGIRQGVIAHGAHLGAWGRKIPYAQTFSAVPEGTMFWYENSIGLVEIAGNGCRAAAQLDLKVGLALQVIN</sequence>
<dbReference type="Pfam" id="PF20257">
    <property type="entry name" value="SAM_HAT_C"/>
    <property type="match status" value="1"/>
</dbReference>
<gene>
    <name evidence="5" type="primary">salL_4</name>
    <name evidence="5" type="ORF">GALL_296940</name>
</gene>
<accession>A0A1J5RFJ7</accession>
<dbReference type="PANTHER" id="PTHR35092">
    <property type="entry name" value="CHLORINASE MJ1651"/>
    <property type="match status" value="1"/>
</dbReference>
<reference evidence="5" key="1">
    <citation type="submission" date="2016-10" db="EMBL/GenBank/DDBJ databases">
        <title>Sequence of Gallionella enrichment culture.</title>
        <authorList>
            <person name="Poehlein A."/>
            <person name="Muehling M."/>
            <person name="Daniel R."/>
        </authorList>
    </citation>
    <scope>NUCLEOTIDE SEQUENCE</scope>
</reference>
<evidence type="ECO:0000313" key="5">
    <source>
        <dbReference type="EMBL" id="OIQ88403.1"/>
    </source>
</evidence>
<dbReference type="Pfam" id="PF01887">
    <property type="entry name" value="SAM_HAT_N"/>
    <property type="match status" value="1"/>
</dbReference>
<dbReference type="PIRSF" id="PIRSF006779">
    <property type="entry name" value="UCP006779"/>
    <property type="match status" value="1"/>
</dbReference>
<feature type="domain" description="S-adenosyl-l-methionine hydroxide adenosyltransferase N-terminal" evidence="3">
    <location>
        <begin position="2"/>
        <end position="139"/>
    </location>
</feature>
<keyword evidence="5" id="KW-0808">Transferase</keyword>
<proteinExistence type="inferred from homology"/>
<dbReference type="InterPro" id="IPR002747">
    <property type="entry name" value="SAM_OH_AdoTrfase"/>
</dbReference>
<dbReference type="InterPro" id="IPR046469">
    <property type="entry name" value="SAM_HAT_N"/>
</dbReference>
<dbReference type="EMBL" id="MLJW01000373">
    <property type="protein sequence ID" value="OIQ88403.1"/>
    <property type="molecule type" value="Genomic_DNA"/>
</dbReference>
<organism evidence="5">
    <name type="scientific">mine drainage metagenome</name>
    <dbReference type="NCBI Taxonomy" id="410659"/>
    <lineage>
        <taxon>unclassified sequences</taxon>
        <taxon>metagenomes</taxon>
        <taxon>ecological metagenomes</taxon>
    </lineage>
</organism>
<dbReference type="InterPro" id="IPR023228">
    <property type="entry name" value="SAM_OH_AdoTrfase_N_sf"/>
</dbReference>
<dbReference type="AlphaFoldDB" id="A0A1J5RFJ7"/>
<evidence type="ECO:0000256" key="1">
    <source>
        <dbReference type="ARBA" id="ARBA00022691"/>
    </source>
</evidence>
<dbReference type="Gene3D" id="3.40.50.10790">
    <property type="entry name" value="S-adenosyl-l-methionine hydroxide adenosyltransferase, N-terminal"/>
    <property type="match status" value="1"/>
</dbReference>
<dbReference type="GO" id="GO:0016740">
    <property type="term" value="F:transferase activity"/>
    <property type="evidence" value="ECO:0007669"/>
    <property type="project" value="UniProtKB-KW"/>
</dbReference>
<comment type="similarity">
    <text evidence="2">Belongs to the SAM hydrolase / SAM-dependent halogenase family.</text>
</comment>
<evidence type="ECO:0000256" key="2">
    <source>
        <dbReference type="ARBA" id="ARBA00024035"/>
    </source>
</evidence>
<protein>
    <submittedName>
        <fullName evidence="5">Adenosyl-chloride synthase</fullName>
        <ecNumber evidence="5">2.5.1.94</ecNumber>
    </submittedName>
</protein>
<evidence type="ECO:0000259" key="3">
    <source>
        <dbReference type="Pfam" id="PF01887"/>
    </source>
</evidence>